<comment type="caution">
    <text evidence="2">The sequence shown here is derived from an EMBL/GenBank/DDBJ whole genome shotgun (WGS) entry which is preliminary data.</text>
</comment>
<dbReference type="STRING" id="398673.A0A2P4ZEP7"/>
<dbReference type="AlphaFoldDB" id="A0A2P4ZEP7"/>
<gene>
    <name evidence="2" type="ORF">TGAM01_v208447</name>
</gene>
<accession>A0A2P4ZEP7</accession>
<name>A0A2P4ZEP7_9HYPO</name>
<evidence type="ECO:0000256" key="1">
    <source>
        <dbReference type="ARBA" id="ARBA00010139"/>
    </source>
</evidence>
<reference evidence="2 3" key="1">
    <citation type="journal article" date="2016" name="Genome Announc.">
        <title>Draft Whole-Genome Sequence of Trichoderma gamsii T6085, a Promising Biocontrol Agent of Fusarium Head Blight on Wheat.</title>
        <authorList>
            <person name="Baroncelli R."/>
            <person name="Zapparata A."/>
            <person name="Piaggeschi G."/>
            <person name="Sarrocco S."/>
            <person name="Vannacci G."/>
        </authorList>
    </citation>
    <scope>NUCLEOTIDE SEQUENCE [LARGE SCALE GENOMIC DNA]</scope>
    <source>
        <strain evidence="2 3">T6085</strain>
    </source>
</reference>
<proteinExistence type="inferred from homology"/>
<dbReference type="PANTHER" id="PTHR42877">
    <property type="entry name" value="L-ORNITHINE N(5)-MONOOXYGENASE-RELATED"/>
    <property type="match status" value="1"/>
</dbReference>
<dbReference type="InterPro" id="IPR036188">
    <property type="entry name" value="FAD/NAD-bd_sf"/>
</dbReference>
<dbReference type="Gene3D" id="3.50.50.60">
    <property type="entry name" value="FAD/NAD(P)-binding domain"/>
    <property type="match status" value="1"/>
</dbReference>
<dbReference type="RefSeq" id="XP_024404940.1">
    <property type="nucleotide sequence ID" value="XM_024550332.1"/>
</dbReference>
<dbReference type="EMBL" id="JPDN02000035">
    <property type="protein sequence ID" value="PON22761.1"/>
    <property type="molecule type" value="Genomic_DNA"/>
</dbReference>
<dbReference type="InterPro" id="IPR051209">
    <property type="entry name" value="FAD-bind_Monooxygenase_sf"/>
</dbReference>
<dbReference type="PANTHER" id="PTHR42877:SF10">
    <property type="entry name" value="L-ORNITHINE N(5)-OXYGENASE"/>
    <property type="match status" value="1"/>
</dbReference>
<organism evidence="2 3">
    <name type="scientific">Trichoderma gamsii</name>
    <dbReference type="NCBI Taxonomy" id="398673"/>
    <lineage>
        <taxon>Eukaryota</taxon>
        <taxon>Fungi</taxon>
        <taxon>Dikarya</taxon>
        <taxon>Ascomycota</taxon>
        <taxon>Pezizomycotina</taxon>
        <taxon>Sordariomycetes</taxon>
        <taxon>Hypocreomycetidae</taxon>
        <taxon>Hypocreales</taxon>
        <taxon>Hypocreaceae</taxon>
        <taxon>Trichoderma</taxon>
    </lineage>
</organism>
<dbReference type="Proteomes" id="UP000054821">
    <property type="component" value="Unassembled WGS sequence"/>
</dbReference>
<sequence>MAVENSINFALRLIKPVLQGKAMAVDVNPDAEKQYIDQIQTDLQQTVWLSGGCSNWYNRAQDGSIYNGMSYPYSQPYFWYQCLFPVYKDFKYDVTSEEQEAIPRKGLGGSDPIFGLGCCLPIGVEFGGVWDEEWLGLDKICGISESPGERATKWSRGVHQTMTLETTRKKEEEAHLVYVPRCCLPGKLLTYSRLNQVLHNIIKLNKDLSTLLVQPLCIGRRIATRAHITVSL</sequence>
<comment type="similarity">
    <text evidence="1">Belongs to the FAD-binding monooxygenase family.</text>
</comment>
<evidence type="ECO:0000313" key="2">
    <source>
        <dbReference type="EMBL" id="PON22761.1"/>
    </source>
</evidence>
<evidence type="ECO:0000313" key="3">
    <source>
        <dbReference type="Proteomes" id="UP000054821"/>
    </source>
</evidence>
<keyword evidence="3" id="KW-1185">Reference proteome</keyword>
<protein>
    <submittedName>
        <fullName evidence="2">Uncharacterized protein</fullName>
    </submittedName>
</protein>
<dbReference type="GeneID" id="36347776"/>